<evidence type="ECO:0000313" key="11">
    <source>
        <dbReference type="Proteomes" id="UP001604335"/>
    </source>
</evidence>
<dbReference type="RefSeq" id="WP_393010642.1">
    <property type="nucleotide sequence ID" value="NZ_JAZAQF010000016.1"/>
</dbReference>
<dbReference type="PROSITE" id="PS50035">
    <property type="entry name" value="PLD"/>
    <property type="match status" value="2"/>
</dbReference>
<dbReference type="PANTHER" id="PTHR43856:SF1">
    <property type="entry name" value="MITOCHONDRIAL CARDIOLIPIN HYDROLASE"/>
    <property type="match status" value="1"/>
</dbReference>
<feature type="domain" description="EF-hand" evidence="9">
    <location>
        <begin position="186"/>
        <end position="221"/>
    </location>
</feature>
<evidence type="ECO:0000259" key="8">
    <source>
        <dbReference type="PROSITE" id="PS50035"/>
    </source>
</evidence>
<evidence type="ECO:0000313" key="10">
    <source>
        <dbReference type="EMBL" id="MFG3816618.1"/>
    </source>
</evidence>
<comment type="similarity">
    <text evidence="2">Belongs to the phospholipase D family.</text>
</comment>
<dbReference type="CDD" id="cd09173">
    <property type="entry name" value="PLDc_Nuc_like_unchar1_2"/>
    <property type="match status" value="1"/>
</dbReference>
<dbReference type="SMART" id="SM00155">
    <property type="entry name" value="PLDc"/>
    <property type="match status" value="2"/>
</dbReference>
<comment type="caution">
    <text evidence="10">The sequence shown here is derived from an EMBL/GenBank/DDBJ whole genome shotgun (WGS) entry which is preliminary data.</text>
</comment>
<dbReference type="PANTHER" id="PTHR43856">
    <property type="entry name" value="CARDIOLIPIN HYDROLASE"/>
    <property type="match status" value="1"/>
</dbReference>
<dbReference type="InterPro" id="IPR001736">
    <property type="entry name" value="PLipase_D/transphosphatidylase"/>
</dbReference>
<dbReference type="InterPro" id="IPR018247">
    <property type="entry name" value="EF_Hand_1_Ca_BS"/>
</dbReference>
<evidence type="ECO:0000256" key="5">
    <source>
        <dbReference type="ARBA" id="ARBA00022963"/>
    </source>
</evidence>
<evidence type="ECO:0000256" key="2">
    <source>
        <dbReference type="ARBA" id="ARBA00008664"/>
    </source>
</evidence>
<dbReference type="PROSITE" id="PS00018">
    <property type="entry name" value="EF_HAND_1"/>
    <property type="match status" value="1"/>
</dbReference>
<dbReference type="PROSITE" id="PS50222">
    <property type="entry name" value="EF_HAND_2"/>
    <property type="match status" value="1"/>
</dbReference>
<reference evidence="11" key="1">
    <citation type="journal article" date="2024" name="Algal Res.">
        <title>Biochemical, toxicological and genomic investigation of a high-biomass producing Limnothrix strain isolated from Italian shallow drinking water reservoir.</title>
        <authorList>
            <person name="Simonazzi M."/>
            <person name="Shishido T.K."/>
            <person name="Delbaje E."/>
            <person name="Wahlsten M."/>
            <person name="Fewer D.P."/>
            <person name="Sivonen K."/>
            <person name="Pezzolesi L."/>
            <person name="Pistocchi R."/>
        </authorList>
    </citation>
    <scope>NUCLEOTIDE SEQUENCE [LARGE SCALE GENOMIC DNA]</scope>
    <source>
        <strain evidence="11">LRLZ20PSL1</strain>
    </source>
</reference>
<evidence type="ECO:0000259" key="9">
    <source>
        <dbReference type="PROSITE" id="PS50222"/>
    </source>
</evidence>
<dbReference type="SUPFAM" id="SSF56024">
    <property type="entry name" value="Phospholipase D/nuclease"/>
    <property type="match status" value="2"/>
</dbReference>
<dbReference type="EMBL" id="JAZAQF010000016">
    <property type="protein sequence ID" value="MFG3816618.1"/>
    <property type="molecule type" value="Genomic_DNA"/>
</dbReference>
<dbReference type="InterPro" id="IPR002048">
    <property type="entry name" value="EF_hand_dom"/>
</dbReference>
<evidence type="ECO:0000256" key="6">
    <source>
        <dbReference type="ARBA" id="ARBA00023098"/>
    </source>
</evidence>
<evidence type="ECO:0000256" key="3">
    <source>
        <dbReference type="ARBA" id="ARBA00012027"/>
    </source>
</evidence>
<keyword evidence="4" id="KW-0378">Hydrolase</keyword>
<keyword evidence="6" id="KW-0443">Lipid metabolism</keyword>
<keyword evidence="11" id="KW-1185">Reference proteome</keyword>
<evidence type="ECO:0000256" key="7">
    <source>
        <dbReference type="SAM" id="MobiDB-lite"/>
    </source>
</evidence>
<feature type="domain" description="PLD phosphodiesterase" evidence="8">
    <location>
        <begin position="237"/>
        <end position="264"/>
    </location>
</feature>
<dbReference type="InterPro" id="IPR025202">
    <property type="entry name" value="PLD-like_dom"/>
</dbReference>
<dbReference type="Gene3D" id="3.30.870.10">
    <property type="entry name" value="Endonuclease Chain A"/>
    <property type="match status" value="2"/>
</dbReference>
<keyword evidence="5" id="KW-0442">Lipid degradation</keyword>
<dbReference type="EC" id="3.1.4.4" evidence="3"/>
<accession>A0ABW7C9J5</accession>
<name>A0ABW7C9J5_9CYAN</name>
<evidence type="ECO:0000256" key="4">
    <source>
        <dbReference type="ARBA" id="ARBA00022801"/>
    </source>
</evidence>
<dbReference type="Proteomes" id="UP001604335">
    <property type="component" value="Unassembled WGS sequence"/>
</dbReference>
<protein>
    <recommendedName>
        <fullName evidence="3">phospholipase D</fullName>
        <ecNumber evidence="3">3.1.4.4</ecNumber>
    </recommendedName>
</protein>
<proteinExistence type="inferred from homology"/>
<evidence type="ECO:0000256" key="1">
    <source>
        <dbReference type="ARBA" id="ARBA00000798"/>
    </source>
</evidence>
<comment type="catalytic activity">
    <reaction evidence="1">
        <text>a 1,2-diacyl-sn-glycero-3-phosphocholine + H2O = a 1,2-diacyl-sn-glycero-3-phosphate + choline + H(+)</text>
        <dbReference type="Rhea" id="RHEA:14445"/>
        <dbReference type="ChEBI" id="CHEBI:15354"/>
        <dbReference type="ChEBI" id="CHEBI:15377"/>
        <dbReference type="ChEBI" id="CHEBI:15378"/>
        <dbReference type="ChEBI" id="CHEBI:57643"/>
        <dbReference type="ChEBI" id="CHEBI:58608"/>
        <dbReference type="EC" id="3.1.4.4"/>
    </reaction>
</comment>
<feature type="region of interest" description="Disordered" evidence="7">
    <location>
        <begin position="66"/>
        <end position="91"/>
    </location>
</feature>
<feature type="domain" description="PLD phosphodiesterase" evidence="8">
    <location>
        <begin position="442"/>
        <end position="469"/>
    </location>
</feature>
<dbReference type="InterPro" id="IPR051406">
    <property type="entry name" value="PLD_domain"/>
</dbReference>
<sequence>MAERVAQQLNSRCGLVAIQRAIGVMETNGWAIGRLKSWASLWTFSLLGAIALWGCGSAGPQFQGGSLPPAAEFNNSAGSAESRPSPIAQPGPVRAFFNHNPASQYRDPYRGIERSGDDLEGRMVQLVESARSTVVVAVQELRLPRLAQALVDRHRAGLQVRVILENSARRPWSSYSPEELAQLSDRERSRIEDYFRLGDRNGDGTVSEAEVLATDAMVMLAQAGVPTLDDTADGSKGSGLMHHKFIVVDGNRSIITSANFTLSDVHGDMGRPASRGNPNNLLEIDSPVVAGWLLEEFGLMWGDGPGGQPDSRFGTNKPLRPLRSTQVGDATIGIQFSPMKTAVPFAERTNGVIAATVGPATRSIDVALFVFSEQAIADAMETAHRRGAKVRVLVDPSFLARDYSEALDLLGVTLRRRTCELEPNQRPWNPPITTVGSPELPMGDLLHHKFGLVDGQTVVTGSHNWSAAADRLNDETLLVVKHPIVATLFQREFDRLWSNATTGLTPKLKERLAADRARCGS</sequence>
<dbReference type="Pfam" id="PF13091">
    <property type="entry name" value="PLDc_2"/>
    <property type="match status" value="2"/>
</dbReference>
<gene>
    <name evidence="10" type="ORF">VPK24_03130</name>
</gene>
<organism evidence="10 11">
    <name type="scientific">Limnothrix redekei LRLZ20PSL1</name>
    <dbReference type="NCBI Taxonomy" id="3112953"/>
    <lineage>
        <taxon>Bacteria</taxon>
        <taxon>Bacillati</taxon>
        <taxon>Cyanobacteriota</taxon>
        <taxon>Cyanophyceae</taxon>
        <taxon>Pseudanabaenales</taxon>
        <taxon>Pseudanabaenaceae</taxon>
        <taxon>Limnothrix</taxon>
    </lineage>
</organism>